<dbReference type="Proteomes" id="UP001597347">
    <property type="component" value="Unassembled WGS sequence"/>
</dbReference>
<evidence type="ECO:0008006" key="4">
    <source>
        <dbReference type="Google" id="ProtNLM"/>
    </source>
</evidence>
<organism evidence="2 3">
    <name type="scientific">Amnibacterium endophyticum</name>
    <dbReference type="NCBI Taxonomy" id="2109337"/>
    <lineage>
        <taxon>Bacteria</taxon>
        <taxon>Bacillati</taxon>
        <taxon>Actinomycetota</taxon>
        <taxon>Actinomycetes</taxon>
        <taxon>Micrococcales</taxon>
        <taxon>Microbacteriaceae</taxon>
        <taxon>Amnibacterium</taxon>
    </lineage>
</organism>
<protein>
    <recommendedName>
        <fullName evidence="4">AbiEi antitoxin C-terminal domain-containing protein</fullName>
    </recommendedName>
</protein>
<name>A0ABW4LC93_9MICO</name>
<evidence type="ECO:0000313" key="3">
    <source>
        <dbReference type="Proteomes" id="UP001597347"/>
    </source>
</evidence>
<keyword evidence="3" id="KW-1185">Reference proteome</keyword>
<accession>A0ABW4LC93</accession>
<proteinExistence type="predicted"/>
<comment type="caution">
    <text evidence="2">The sequence shown here is derived from an EMBL/GenBank/DDBJ whole genome shotgun (WGS) entry which is preliminary data.</text>
</comment>
<evidence type="ECO:0000256" key="1">
    <source>
        <dbReference type="SAM" id="MobiDB-lite"/>
    </source>
</evidence>
<feature type="region of interest" description="Disordered" evidence="1">
    <location>
        <begin position="1"/>
        <end position="33"/>
    </location>
</feature>
<evidence type="ECO:0000313" key="2">
    <source>
        <dbReference type="EMBL" id="MFD1721158.1"/>
    </source>
</evidence>
<dbReference type="RefSeq" id="WP_377933134.1">
    <property type="nucleotide sequence ID" value="NZ_JBHUEA010000007.1"/>
</dbReference>
<reference evidence="3" key="1">
    <citation type="journal article" date="2019" name="Int. J. Syst. Evol. Microbiol.">
        <title>The Global Catalogue of Microorganisms (GCM) 10K type strain sequencing project: providing services to taxonomists for standard genome sequencing and annotation.</title>
        <authorList>
            <consortium name="The Broad Institute Genomics Platform"/>
            <consortium name="The Broad Institute Genome Sequencing Center for Infectious Disease"/>
            <person name="Wu L."/>
            <person name="Ma J."/>
        </authorList>
    </citation>
    <scope>NUCLEOTIDE SEQUENCE [LARGE SCALE GENOMIC DNA]</scope>
    <source>
        <strain evidence="3">CGMCC 1.12471</strain>
    </source>
</reference>
<gene>
    <name evidence="2" type="ORF">ACFSBI_06305</name>
</gene>
<sequence>MSTDHLFRRSELEGTGLRPERDPSLSRERRSVYASSADLEEGATARYLRKVRASHLTLTGAHVCSHESAAALLGLPMLGAWPDRVHLIDERRTGGRSQLDVVRHCVGLEHVDPVVVDGMLVTSPARTAFDLALSRPFELGVVVADAVIRDWPGAAEELRALADAYGRRRGWQRLGRVLAFMDARSGSAGESLSRCRIDALGFIRPELQVPITTDGRTEFGDFGWEEVLGLGEFDGEVKYRLDRYRQGGSVEDVVIREKSRENRLRRQRPRFARWDWTDLLRDRLESILVAAGIPKRSRGARRPVPVGTR</sequence>
<feature type="compositionally biased region" description="Basic and acidic residues" evidence="1">
    <location>
        <begin position="1"/>
        <end position="31"/>
    </location>
</feature>
<dbReference type="EMBL" id="JBHUEA010000007">
    <property type="protein sequence ID" value="MFD1721158.1"/>
    <property type="molecule type" value="Genomic_DNA"/>
</dbReference>